<dbReference type="AlphaFoldDB" id="A0A4Q9QX23"/>
<evidence type="ECO:0000256" key="5">
    <source>
        <dbReference type="ARBA" id="ARBA00023136"/>
    </source>
</evidence>
<evidence type="ECO:0000256" key="2">
    <source>
        <dbReference type="ARBA" id="ARBA00022475"/>
    </source>
</evidence>
<reference evidence="8 9" key="1">
    <citation type="submission" date="2018-06" db="EMBL/GenBank/DDBJ databases">
        <title>Three novel Pseudomonas species isolated from symptomatic oak.</title>
        <authorList>
            <person name="Bueno-Gonzalez V."/>
            <person name="Brady C."/>
        </authorList>
    </citation>
    <scope>NUCLEOTIDE SEQUENCE [LARGE SCALE GENOMIC DNA]</scope>
    <source>
        <strain evidence="8 9">P17C</strain>
    </source>
</reference>
<dbReference type="OrthoDB" id="597333at2"/>
<feature type="transmembrane region" description="Helical" evidence="6">
    <location>
        <begin position="267"/>
        <end position="284"/>
    </location>
</feature>
<dbReference type="InterPro" id="IPR018076">
    <property type="entry name" value="T2SS_GspF_dom"/>
</dbReference>
<dbReference type="RefSeq" id="WP_131185914.1">
    <property type="nucleotide sequence ID" value="NZ_QJUO01000039.1"/>
</dbReference>
<dbReference type="PANTHER" id="PTHR35007:SF1">
    <property type="entry name" value="PILUS ASSEMBLY PROTEIN"/>
    <property type="match status" value="1"/>
</dbReference>
<keyword evidence="5 6" id="KW-0472">Membrane</keyword>
<evidence type="ECO:0000313" key="9">
    <source>
        <dbReference type="Proteomes" id="UP000292639"/>
    </source>
</evidence>
<proteinExistence type="predicted"/>
<evidence type="ECO:0000256" key="4">
    <source>
        <dbReference type="ARBA" id="ARBA00022989"/>
    </source>
</evidence>
<evidence type="ECO:0000256" key="6">
    <source>
        <dbReference type="SAM" id="Phobius"/>
    </source>
</evidence>
<feature type="transmembrane region" description="Helical" evidence="6">
    <location>
        <begin position="234"/>
        <end position="261"/>
    </location>
</feature>
<evidence type="ECO:0000313" key="8">
    <source>
        <dbReference type="EMBL" id="TBU89062.1"/>
    </source>
</evidence>
<comment type="caution">
    <text evidence="8">The sequence shown here is derived from an EMBL/GenBank/DDBJ whole genome shotgun (WGS) entry which is preliminary data.</text>
</comment>
<dbReference type="Pfam" id="PF00482">
    <property type="entry name" value="T2SSF"/>
    <property type="match status" value="1"/>
</dbReference>
<dbReference type="Gene3D" id="1.20.81.30">
    <property type="entry name" value="Type II secretion system (T2SS), domain F"/>
    <property type="match status" value="1"/>
</dbReference>
<sequence>MTVALWLLALALLLRALRLWRRGRRQVASERMLGHLQARDAERRTLRFPWLRRELLRAGLELHGPWLRVVSGGVLGVLLLTALLGNWLGFCLLLLLVPLALGGWIRLRYRRRLRRMLEQLPALLDQVIRSLKSGRTLADGLLHAMQDSAEPLNSAFARTSRNVLRGMPLDDAMDDFADLYESDELRILALGVRVNQRYGGNASDLLASLIALIRDRDKGARQLRALTGETRITAYLLGALPVGLASYIFLTNPAFILGMWGDASGRWVLLCSALLQIVGSLLLWRMMRSIA</sequence>
<evidence type="ECO:0000256" key="3">
    <source>
        <dbReference type="ARBA" id="ARBA00022692"/>
    </source>
</evidence>
<evidence type="ECO:0000256" key="1">
    <source>
        <dbReference type="ARBA" id="ARBA00004651"/>
    </source>
</evidence>
<dbReference type="InterPro" id="IPR042094">
    <property type="entry name" value="T2SS_GspF_sf"/>
</dbReference>
<dbReference type="Proteomes" id="UP000292639">
    <property type="component" value="Unassembled WGS sequence"/>
</dbReference>
<evidence type="ECO:0000259" key="7">
    <source>
        <dbReference type="Pfam" id="PF00482"/>
    </source>
</evidence>
<keyword evidence="4 6" id="KW-1133">Transmembrane helix</keyword>
<keyword evidence="2" id="KW-1003">Cell membrane</keyword>
<dbReference type="EMBL" id="QJUP01000035">
    <property type="protein sequence ID" value="TBU89062.1"/>
    <property type="molecule type" value="Genomic_DNA"/>
</dbReference>
<dbReference type="PANTHER" id="PTHR35007">
    <property type="entry name" value="INTEGRAL MEMBRANE PROTEIN-RELATED"/>
    <property type="match status" value="1"/>
</dbReference>
<comment type="subcellular location">
    <subcellularLocation>
        <location evidence="1">Cell membrane</location>
        <topology evidence="1">Multi-pass membrane protein</topology>
    </subcellularLocation>
</comment>
<organism evidence="8 9">
    <name type="scientific">Stutzerimonas kirkiae</name>
    <dbReference type="NCBI Taxonomy" id="2211392"/>
    <lineage>
        <taxon>Bacteria</taxon>
        <taxon>Pseudomonadati</taxon>
        <taxon>Pseudomonadota</taxon>
        <taxon>Gammaproteobacteria</taxon>
        <taxon>Pseudomonadales</taxon>
        <taxon>Pseudomonadaceae</taxon>
        <taxon>Stutzerimonas</taxon>
    </lineage>
</organism>
<feature type="transmembrane region" description="Helical" evidence="6">
    <location>
        <begin position="87"/>
        <end position="107"/>
    </location>
</feature>
<accession>A0A4Q9QX23</accession>
<protein>
    <submittedName>
        <fullName evidence="8">Type II secretion system protein F</fullName>
    </submittedName>
</protein>
<feature type="domain" description="Type II secretion system protein GspF" evidence="7">
    <location>
        <begin position="124"/>
        <end position="248"/>
    </location>
</feature>
<keyword evidence="3 6" id="KW-0812">Transmembrane</keyword>
<gene>
    <name evidence="8" type="ORF">DNJ96_17835</name>
</gene>
<dbReference type="GO" id="GO:0005886">
    <property type="term" value="C:plasma membrane"/>
    <property type="evidence" value="ECO:0007669"/>
    <property type="project" value="UniProtKB-SubCell"/>
</dbReference>
<keyword evidence="9" id="KW-1185">Reference proteome</keyword>
<name>A0A4Q9QX23_9GAMM</name>